<dbReference type="Proteomes" id="UP001310248">
    <property type="component" value="Unassembled WGS sequence"/>
</dbReference>
<dbReference type="Pfam" id="PF02033">
    <property type="entry name" value="RBFA"/>
    <property type="match status" value="1"/>
</dbReference>
<evidence type="ECO:0000256" key="1">
    <source>
        <dbReference type="ARBA" id="ARBA00022517"/>
    </source>
</evidence>
<name>A0ABU7G487_9ALTE</name>
<comment type="function">
    <text evidence="2">One of several proteins that assist in the late maturation steps of the functional core of the 30S ribosomal subunit. Associates with free 30S ribosomal subunits (but not with 30S subunits that are part of 70S ribosomes or polysomes). Required for efficient processing of 16S rRNA. May interact with the 5'-terminal helix region of 16S rRNA.</text>
</comment>
<comment type="caution">
    <text evidence="4">The sequence shown here is derived from an EMBL/GenBank/DDBJ whole genome shotgun (WGS) entry which is preliminary data.</text>
</comment>
<keyword evidence="1 2" id="KW-0690">Ribosome biogenesis</keyword>
<evidence type="ECO:0000313" key="4">
    <source>
        <dbReference type="EMBL" id="MEE1674072.1"/>
    </source>
</evidence>
<dbReference type="NCBIfam" id="TIGR00082">
    <property type="entry name" value="rbfA"/>
    <property type="match status" value="1"/>
</dbReference>
<protein>
    <recommendedName>
        <fullName evidence="2">Ribosome-binding factor A</fullName>
    </recommendedName>
</protein>
<sequence length="138" mass="15717">MPREFSRPDRVAQQIQKEVAMILQREVRDSRLSLVTVSAVEVTRDLAYAKVFVTFLDDSEEAVKASLEALEEHVGYVRHLLAKAMRLRAVPELRFQYDGSLREGLRMTELATKAVKDDQQKAEASGRTLHDSEEQEGE</sequence>
<dbReference type="HAMAP" id="MF_00003">
    <property type="entry name" value="RbfA"/>
    <property type="match status" value="1"/>
</dbReference>
<dbReference type="InterPro" id="IPR015946">
    <property type="entry name" value="KH_dom-like_a/b"/>
</dbReference>
<feature type="region of interest" description="Disordered" evidence="3">
    <location>
        <begin position="115"/>
        <end position="138"/>
    </location>
</feature>
<comment type="subcellular location">
    <subcellularLocation>
        <location evidence="2">Cytoplasm</location>
    </subcellularLocation>
</comment>
<evidence type="ECO:0000313" key="5">
    <source>
        <dbReference type="Proteomes" id="UP001310248"/>
    </source>
</evidence>
<accession>A0ABU7G487</accession>
<dbReference type="InterPro" id="IPR023799">
    <property type="entry name" value="RbfA_dom_sf"/>
</dbReference>
<reference evidence="5" key="1">
    <citation type="submission" date="2023-07" db="EMBL/GenBank/DDBJ databases">
        <title>Draft genome sequence of Agarivorans aestuarii strain ZMCS4, a CAZymes producing bacteria isolated from the marine brown algae Clodostephus spongiosus.</title>
        <authorList>
            <person name="Lorente B."/>
            <person name="Cabral C."/>
            <person name="Frias J."/>
            <person name="Faria J."/>
            <person name="Toubarro D."/>
        </authorList>
    </citation>
    <scope>NUCLEOTIDE SEQUENCE [LARGE SCALE GENOMIC DNA]</scope>
    <source>
        <strain evidence="5">ZMCS4</strain>
    </source>
</reference>
<dbReference type="SUPFAM" id="SSF89919">
    <property type="entry name" value="Ribosome-binding factor A, RbfA"/>
    <property type="match status" value="1"/>
</dbReference>
<comment type="similarity">
    <text evidence="2">Belongs to the RbfA family.</text>
</comment>
<evidence type="ECO:0000256" key="3">
    <source>
        <dbReference type="SAM" id="MobiDB-lite"/>
    </source>
</evidence>
<keyword evidence="2" id="KW-0963">Cytoplasm</keyword>
<dbReference type="EMBL" id="JAYDYW010000006">
    <property type="protein sequence ID" value="MEE1674072.1"/>
    <property type="molecule type" value="Genomic_DNA"/>
</dbReference>
<organism evidence="4 5">
    <name type="scientific">Agarivorans aestuarii</name>
    <dbReference type="NCBI Taxonomy" id="1563703"/>
    <lineage>
        <taxon>Bacteria</taxon>
        <taxon>Pseudomonadati</taxon>
        <taxon>Pseudomonadota</taxon>
        <taxon>Gammaproteobacteria</taxon>
        <taxon>Alteromonadales</taxon>
        <taxon>Alteromonadaceae</taxon>
        <taxon>Agarivorans</taxon>
    </lineage>
</organism>
<dbReference type="PROSITE" id="PS01319">
    <property type="entry name" value="RBFA"/>
    <property type="match status" value="1"/>
</dbReference>
<keyword evidence="5" id="KW-1185">Reference proteome</keyword>
<dbReference type="PANTHER" id="PTHR33515">
    <property type="entry name" value="RIBOSOME-BINDING FACTOR A, CHLOROPLASTIC-RELATED"/>
    <property type="match status" value="1"/>
</dbReference>
<proteinExistence type="inferred from homology"/>
<evidence type="ECO:0000256" key="2">
    <source>
        <dbReference type="HAMAP-Rule" id="MF_00003"/>
    </source>
</evidence>
<comment type="subunit">
    <text evidence="2">Monomer. Binds 30S ribosomal subunits, but not 50S ribosomal subunits or 70S ribosomes.</text>
</comment>
<dbReference type="RefSeq" id="WP_163132312.1">
    <property type="nucleotide sequence ID" value="NZ_JAYDYW010000006.1"/>
</dbReference>
<dbReference type="InterPro" id="IPR000238">
    <property type="entry name" value="RbfA"/>
</dbReference>
<dbReference type="InterPro" id="IPR020053">
    <property type="entry name" value="Ribosome-bd_factorA_CS"/>
</dbReference>
<reference evidence="4 5" key="2">
    <citation type="submission" date="2023-12" db="EMBL/GenBank/DDBJ databases">
        <authorList>
            <consortium name="Cladostephus spongiosus"/>
            <person name="Lorente B."/>
            <person name="Cabral C."/>
            <person name="Frias J."/>
            <person name="Faria J."/>
            <person name="Toubarro D."/>
        </authorList>
    </citation>
    <scope>NUCLEOTIDE SEQUENCE [LARGE SCALE GENOMIC DNA]</scope>
    <source>
        <strain evidence="4 5">ZMCS4</strain>
    </source>
</reference>
<gene>
    <name evidence="2 4" type="primary">rbfA</name>
    <name evidence="4" type="ORF">SNR37_003503</name>
</gene>
<dbReference type="Gene3D" id="3.30.300.20">
    <property type="match status" value="1"/>
</dbReference>
<dbReference type="PANTHER" id="PTHR33515:SF1">
    <property type="entry name" value="RIBOSOME-BINDING FACTOR A, CHLOROPLASTIC-RELATED"/>
    <property type="match status" value="1"/>
</dbReference>